<comment type="caution">
    <text evidence="1">The sequence shown here is derived from an EMBL/GenBank/DDBJ whole genome shotgun (WGS) entry which is preliminary data.</text>
</comment>
<protein>
    <submittedName>
        <fullName evidence="1">Uncharacterized protein</fullName>
    </submittedName>
</protein>
<sequence>SKTYGHIAFDEFNTGIAGHDDYGILKIYRPPVTIG</sequence>
<evidence type="ECO:0000313" key="1">
    <source>
        <dbReference type="EMBL" id="GAI11062.1"/>
    </source>
</evidence>
<dbReference type="EMBL" id="BARV01013055">
    <property type="protein sequence ID" value="GAI11062.1"/>
    <property type="molecule type" value="Genomic_DNA"/>
</dbReference>
<feature type="non-terminal residue" evidence="1">
    <location>
        <position position="1"/>
    </location>
</feature>
<dbReference type="AlphaFoldDB" id="X1KVF3"/>
<organism evidence="1">
    <name type="scientific">marine sediment metagenome</name>
    <dbReference type="NCBI Taxonomy" id="412755"/>
    <lineage>
        <taxon>unclassified sequences</taxon>
        <taxon>metagenomes</taxon>
        <taxon>ecological metagenomes</taxon>
    </lineage>
</organism>
<accession>X1KVF3</accession>
<proteinExistence type="predicted"/>
<reference evidence="1" key="1">
    <citation type="journal article" date="2014" name="Front. Microbiol.">
        <title>High frequency of phylogenetically diverse reductive dehalogenase-homologous genes in deep subseafloor sedimentary metagenomes.</title>
        <authorList>
            <person name="Kawai M."/>
            <person name="Futagami T."/>
            <person name="Toyoda A."/>
            <person name="Takaki Y."/>
            <person name="Nishi S."/>
            <person name="Hori S."/>
            <person name="Arai W."/>
            <person name="Tsubouchi T."/>
            <person name="Morono Y."/>
            <person name="Uchiyama I."/>
            <person name="Ito T."/>
            <person name="Fujiyama A."/>
            <person name="Inagaki F."/>
            <person name="Takami H."/>
        </authorList>
    </citation>
    <scope>NUCLEOTIDE SEQUENCE</scope>
    <source>
        <strain evidence="1">Expedition CK06-06</strain>
    </source>
</reference>
<name>X1KVF3_9ZZZZ</name>
<gene>
    <name evidence="1" type="ORF">S06H3_23829</name>
</gene>